<gene>
    <name evidence="9" type="ORF">Atai01_34370</name>
</gene>
<dbReference type="InterPro" id="IPR036852">
    <property type="entry name" value="Peptidase_S8/S53_dom_sf"/>
</dbReference>
<dbReference type="PANTHER" id="PTHR14218">
    <property type="entry name" value="PROTEASE S8 TRIPEPTIDYL PEPTIDASE I CLN2"/>
    <property type="match status" value="1"/>
</dbReference>
<organism evidence="9 10">
    <name type="scientific">Amycolatopsis taiwanensis</name>
    <dbReference type="NCBI Taxonomy" id="342230"/>
    <lineage>
        <taxon>Bacteria</taxon>
        <taxon>Bacillati</taxon>
        <taxon>Actinomycetota</taxon>
        <taxon>Actinomycetes</taxon>
        <taxon>Pseudonocardiales</taxon>
        <taxon>Pseudonocardiaceae</taxon>
        <taxon>Amycolatopsis</taxon>
    </lineage>
</organism>
<dbReference type="AlphaFoldDB" id="A0A9W6VD24"/>
<keyword evidence="5" id="KW-0720">Serine protease</keyword>
<dbReference type="SUPFAM" id="SSF52743">
    <property type="entry name" value="Subtilisin-like"/>
    <property type="match status" value="1"/>
</dbReference>
<evidence type="ECO:0000256" key="6">
    <source>
        <dbReference type="ARBA" id="ARBA00022837"/>
    </source>
</evidence>
<dbReference type="SMART" id="SM00944">
    <property type="entry name" value="Pro-kuma_activ"/>
    <property type="match status" value="1"/>
</dbReference>
<dbReference type="Proteomes" id="UP001165136">
    <property type="component" value="Unassembled WGS sequence"/>
</dbReference>
<keyword evidence="10" id="KW-1185">Reference proteome</keyword>
<evidence type="ECO:0000313" key="9">
    <source>
        <dbReference type="EMBL" id="GLY66818.1"/>
    </source>
</evidence>
<evidence type="ECO:0000256" key="3">
    <source>
        <dbReference type="ARBA" id="ARBA00022723"/>
    </source>
</evidence>
<dbReference type="EMBL" id="BSTI01000006">
    <property type="protein sequence ID" value="GLY66818.1"/>
    <property type="molecule type" value="Genomic_DNA"/>
</dbReference>
<dbReference type="GO" id="GO:0004252">
    <property type="term" value="F:serine-type endopeptidase activity"/>
    <property type="evidence" value="ECO:0007669"/>
    <property type="project" value="InterPro"/>
</dbReference>
<dbReference type="CDD" id="cd04056">
    <property type="entry name" value="Peptidases_S53"/>
    <property type="match status" value="1"/>
</dbReference>
<evidence type="ECO:0000313" key="10">
    <source>
        <dbReference type="Proteomes" id="UP001165136"/>
    </source>
</evidence>
<keyword evidence="7" id="KW-0865">Zymogen</keyword>
<dbReference type="GO" id="GO:0006508">
    <property type="term" value="P:proteolysis"/>
    <property type="evidence" value="ECO:0007669"/>
    <property type="project" value="UniProtKB-KW"/>
</dbReference>
<dbReference type="SUPFAM" id="SSF54897">
    <property type="entry name" value="Protease propeptides/inhibitors"/>
    <property type="match status" value="1"/>
</dbReference>
<keyword evidence="3" id="KW-0479">Metal-binding</keyword>
<dbReference type="InterPro" id="IPR015366">
    <property type="entry name" value="S53_propep"/>
</dbReference>
<dbReference type="GO" id="GO:0046872">
    <property type="term" value="F:metal ion binding"/>
    <property type="evidence" value="ECO:0007669"/>
    <property type="project" value="UniProtKB-KW"/>
</dbReference>
<feature type="domain" description="Peptidase S53" evidence="8">
    <location>
        <begin position="176"/>
        <end position="525"/>
    </location>
</feature>
<evidence type="ECO:0000256" key="5">
    <source>
        <dbReference type="ARBA" id="ARBA00022825"/>
    </source>
</evidence>
<keyword evidence="4" id="KW-0378">Hydrolase</keyword>
<evidence type="ECO:0000256" key="2">
    <source>
        <dbReference type="ARBA" id="ARBA00022670"/>
    </source>
</evidence>
<dbReference type="PROSITE" id="PS51695">
    <property type="entry name" value="SEDOLISIN"/>
    <property type="match status" value="1"/>
</dbReference>
<dbReference type="Pfam" id="PF09286">
    <property type="entry name" value="Pro-kuma_activ"/>
    <property type="match status" value="1"/>
</dbReference>
<dbReference type="PANTHER" id="PTHR14218:SF15">
    <property type="entry name" value="TRIPEPTIDYL-PEPTIDASE 1"/>
    <property type="match status" value="1"/>
</dbReference>
<keyword evidence="6" id="KW-0106">Calcium</keyword>
<reference evidence="9" key="1">
    <citation type="submission" date="2023-03" db="EMBL/GenBank/DDBJ databases">
        <title>Amycolatopsis taiwanensis NBRC 103393.</title>
        <authorList>
            <person name="Ichikawa N."/>
            <person name="Sato H."/>
            <person name="Tonouchi N."/>
        </authorList>
    </citation>
    <scope>NUCLEOTIDE SEQUENCE</scope>
    <source>
        <strain evidence="9">NBRC 103393</strain>
    </source>
</reference>
<name>A0A9W6VD24_9PSEU</name>
<comment type="caution">
    <text evidence="9">The sequence shown here is derived from an EMBL/GenBank/DDBJ whole genome shotgun (WGS) entry which is preliminary data.</text>
</comment>
<evidence type="ECO:0000259" key="8">
    <source>
        <dbReference type="PROSITE" id="PS51695"/>
    </source>
</evidence>
<accession>A0A9W6VD24</accession>
<dbReference type="InterPro" id="IPR030400">
    <property type="entry name" value="Sedolisin_dom"/>
</dbReference>
<keyword evidence="2" id="KW-0645">Protease</keyword>
<dbReference type="Gene3D" id="3.40.50.200">
    <property type="entry name" value="Peptidase S8/S53 domain"/>
    <property type="match status" value="1"/>
</dbReference>
<dbReference type="CDD" id="cd11377">
    <property type="entry name" value="Pro-peptidase_S53"/>
    <property type="match status" value="1"/>
</dbReference>
<evidence type="ECO:0000256" key="4">
    <source>
        <dbReference type="ARBA" id="ARBA00022801"/>
    </source>
</evidence>
<sequence>MQHARVTEAERVPVPGSVRAELTGAEVVGPVEATTTVSATVVLRRRNELDEALVTGPETITPQQLADRHGASDEDLRTVREVLRAAGLTITDVHRGSRRVLVSGPAPAMSAAFGTELTMVRSADPLGGTIAHRARSGELRVPAALAGIVVAVLGLDQRPQARALFRMHRKPAAAQSFTPDQLGPLYAFPAGTDGSGQTLAIIELGGGFKPADLSTYFAGLKITAPQVTAVGVDGGKNAPTGDPNSADGEVMLDIEVAGALAPGATQLVYFAPNSDQGFLDAVATAVHATPTPTAVSISWGQSEDQWTAQARTAMDQLFADAAALGVTICAASGDSGSTDDQTDGKQHVDFPASSPHVLACGGTNLRATPPTTIVAETVWNNPNGGATGGGISDVFGVPAFQISAGAPARAGGGTGRGVPDVAGNADPATGYQVLVDGQSAVIGGTSAVAPLWAALICRLAQAAKRRLGLVHTQLYQGVQPGRPQPGFHDITSGNNGAYQAGPGWDPCTGLGTPNGTALLQVLTGTKNR</sequence>
<dbReference type="GO" id="GO:0008240">
    <property type="term" value="F:tripeptidyl-peptidase activity"/>
    <property type="evidence" value="ECO:0007669"/>
    <property type="project" value="TreeGrafter"/>
</dbReference>
<protein>
    <submittedName>
        <fullName evidence="9">Kumamolisin</fullName>
    </submittedName>
</protein>
<proteinExistence type="predicted"/>
<evidence type="ECO:0000256" key="1">
    <source>
        <dbReference type="ARBA" id="ARBA00001913"/>
    </source>
</evidence>
<evidence type="ECO:0000256" key="7">
    <source>
        <dbReference type="ARBA" id="ARBA00023145"/>
    </source>
</evidence>
<dbReference type="InterPro" id="IPR050819">
    <property type="entry name" value="Tripeptidyl-peptidase_I"/>
</dbReference>
<comment type="cofactor">
    <cofactor evidence="1">
        <name>Ca(2+)</name>
        <dbReference type="ChEBI" id="CHEBI:29108"/>
    </cofactor>
</comment>